<reference evidence="7 8" key="1">
    <citation type="submission" date="2017-12" db="EMBL/GenBank/DDBJ databases">
        <title>The genome sequence of Caulobacter flavus CGMCC1 15093.</title>
        <authorList>
            <person name="Gao J."/>
            <person name="Mao X."/>
            <person name="Sun J."/>
        </authorList>
    </citation>
    <scope>NUCLEOTIDE SEQUENCE [LARGE SCALE GENOMIC DNA]</scope>
    <source>
        <strain evidence="7 8">CGMCC1 15093</strain>
    </source>
</reference>
<reference evidence="6 9" key="2">
    <citation type="submission" date="2018-01" db="EMBL/GenBank/DDBJ databases">
        <title>Complete genome sequence of Caulobacter flavus RHGG3.</title>
        <authorList>
            <person name="Yang E."/>
        </authorList>
    </citation>
    <scope>NUCLEOTIDE SEQUENCE [LARGE SCALE GENOMIC DNA]</scope>
    <source>
        <strain evidence="6 9">RHGG3</strain>
    </source>
</reference>
<dbReference type="SMART" id="SM00267">
    <property type="entry name" value="GGDEF"/>
    <property type="match status" value="1"/>
</dbReference>
<dbReference type="InterPro" id="IPR043128">
    <property type="entry name" value="Rev_trsase/Diguanyl_cyclase"/>
</dbReference>
<dbReference type="SUPFAM" id="SSF55073">
    <property type="entry name" value="Nucleotide cyclase"/>
    <property type="match status" value="1"/>
</dbReference>
<evidence type="ECO:0000256" key="1">
    <source>
        <dbReference type="ARBA" id="ARBA00012528"/>
    </source>
</evidence>
<proteinExistence type="predicted"/>
<feature type="domain" description="GGDEF" evidence="5">
    <location>
        <begin position="210"/>
        <end position="345"/>
    </location>
</feature>
<evidence type="ECO:0000313" key="7">
    <source>
        <dbReference type="EMBL" id="PLR18466.1"/>
    </source>
</evidence>
<evidence type="ECO:0000256" key="2">
    <source>
        <dbReference type="ARBA" id="ARBA00034247"/>
    </source>
</evidence>
<dbReference type="InterPro" id="IPR050469">
    <property type="entry name" value="Diguanylate_Cyclase"/>
</dbReference>
<dbReference type="EC" id="2.7.7.65" evidence="1"/>
<dbReference type="Gene3D" id="1.20.1480.30">
    <property type="entry name" value="Designed four-helix bundle protein"/>
    <property type="match status" value="1"/>
</dbReference>
<dbReference type="InterPro" id="IPR000160">
    <property type="entry name" value="GGDEF_dom"/>
</dbReference>
<feature type="coiled-coil region" evidence="3">
    <location>
        <begin position="152"/>
        <end position="179"/>
    </location>
</feature>
<name>A0A2N5CXH2_9CAUL</name>
<dbReference type="GO" id="GO:0052621">
    <property type="term" value="F:diguanylate cyclase activity"/>
    <property type="evidence" value="ECO:0007669"/>
    <property type="project" value="UniProtKB-EC"/>
</dbReference>
<dbReference type="Pfam" id="PF00990">
    <property type="entry name" value="GGDEF"/>
    <property type="match status" value="1"/>
</dbReference>
<evidence type="ECO:0000259" key="5">
    <source>
        <dbReference type="PROSITE" id="PS50887"/>
    </source>
</evidence>
<sequence length="353" mass="38490">MSDVETTLRGPEAYKIARRALDLMERHQIWPTALNFELWTHYVADPDGALAREITRLISMGEPITEMLSEELAAAYLPKARLNEQIRDAGDLLSKELESVSKAIQNAQKTNAAFGKTLAGVSKDLDAPTGVEGIKAVVSSLADATRRVAKENKALETRLAESTAEVDRLREHLEQVRRDATTDGLTNLANRKAFDEELERACAEADEAGTAICLAVLDIDHFKGFNDTWGHQTGDQVIRYVASVIGRVAALPRFAARYGGEEFAMIFPGEAAAVVGATLEEIRVEVSSRMLKRRSTNEDLGAITLSSGFAERRKGETGHSVMERADTALYASKRSGRNRVTAAETQAESANAA</sequence>
<evidence type="ECO:0000313" key="6">
    <source>
        <dbReference type="EMBL" id="AYV47971.1"/>
    </source>
</evidence>
<dbReference type="RefSeq" id="WP_101711962.1">
    <property type="nucleotide sequence ID" value="NZ_CP026100.1"/>
</dbReference>
<accession>A0A2N5CXH2</accession>
<dbReference type="InterPro" id="IPR029787">
    <property type="entry name" value="Nucleotide_cyclase"/>
</dbReference>
<dbReference type="Proteomes" id="UP000281192">
    <property type="component" value="Chromosome"/>
</dbReference>
<dbReference type="PROSITE" id="PS50887">
    <property type="entry name" value="GGDEF"/>
    <property type="match status" value="1"/>
</dbReference>
<keyword evidence="9" id="KW-1185">Reference proteome</keyword>
<evidence type="ECO:0000313" key="9">
    <source>
        <dbReference type="Proteomes" id="UP000281192"/>
    </source>
</evidence>
<dbReference type="OrthoDB" id="9812260at2"/>
<dbReference type="CDD" id="cd01949">
    <property type="entry name" value="GGDEF"/>
    <property type="match status" value="1"/>
</dbReference>
<comment type="catalytic activity">
    <reaction evidence="2">
        <text>2 GTP = 3',3'-c-di-GMP + 2 diphosphate</text>
        <dbReference type="Rhea" id="RHEA:24898"/>
        <dbReference type="ChEBI" id="CHEBI:33019"/>
        <dbReference type="ChEBI" id="CHEBI:37565"/>
        <dbReference type="ChEBI" id="CHEBI:58805"/>
        <dbReference type="EC" id="2.7.7.65"/>
    </reaction>
</comment>
<evidence type="ECO:0000313" key="8">
    <source>
        <dbReference type="Proteomes" id="UP000234483"/>
    </source>
</evidence>
<evidence type="ECO:0000256" key="4">
    <source>
        <dbReference type="SAM" id="MobiDB-lite"/>
    </source>
</evidence>
<organism evidence="7 8">
    <name type="scientific">Caulobacter flavus</name>
    <dbReference type="NCBI Taxonomy" id="1679497"/>
    <lineage>
        <taxon>Bacteria</taxon>
        <taxon>Pseudomonadati</taxon>
        <taxon>Pseudomonadota</taxon>
        <taxon>Alphaproteobacteria</taxon>
        <taxon>Caulobacterales</taxon>
        <taxon>Caulobacteraceae</taxon>
        <taxon>Caulobacter</taxon>
    </lineage>
</organism>
<protein>
    <recommendedName>
        <fullName evidence="1">diguanylate cyclase</fullName>
        <ecNumber evidence="1">2.7.7.65</ecNumber>
    </recommendedName>
</protein>
<dbReference type="EMBL" id="CP026100">
    <property type="protein sequence ID" value="AYV47971.1"/>
    <property type="molecule type" value="Genomic_DNA"/>
</dbReference>
<dbReference type="PANTHER" id="PTHR45138:SF9">
    <property type="entry name" value="DIGUANYLATE CYCLASE DGCM-RELATED"/>
    <property type="match status" value="1"/>
</dbReference>
<dbReference type="AlphaFoldDB" id="A0A2N5CXH2"/>
<dbReference type="GO" id="GO:0005886">
    <property type="term" value="C:plasma membrane"/>
    <property type="evidence" value="ECO:0007669"/>
    <property type="project" value="TreeGrafter"/>
</dbReference>
<gene>
    <name evidence="6" type="ORF">C1707_17840</name>
    <name evidence="7" type="ORF">CFHF_05150</name>
</gene>
<dbReference type="EMBL" id="PJRQ01000010">
    <property type="protein sequence ID" value="PLR18466.1"/>
    <property type="molecule type" value="Genomic_DNA"/>
</dbReference>
<feature type="region of interest" description="Disordered" evidence="4">
    <location>
        <begin position="333"/>
        <end position="353"/>
    </location>
</feature>
<evidence type="ECO:0000256" key="3">
    <source>
        <dbReference type="SAM" id="Coils"/>
    </source>
</evidence>
<feature type="compositionally biased region" description="Low complexity" evidence="4">
    <location>
        <begin position="341"/>
        <end position="353"/>
    </location>
</feature>
<dbReference type="PANTHER" id="PTHR45138">
    <property type="entry name" value="REGULATORY COMPONENTS OF SENSORY TRANSDUCTION SYSTEM"/>
    <property type="match status" value="1"/>
</dbReference>
<dbReference type="Proteomes" id="UP000234483">
    <property type="component" value="Unassembled WGS sequence"/>
</dbReference>
<dbReference type="KEGG" id="cfh:C1707_17840"/>
<dbReference type="FunFam" id="3.30.70.270:FF:000001">
    <property type="entry name" value="Diguanylate cyclase domain protein"/>
    <property type="match status" value="1"/>
</dbReference>
<dbReference type="NCBIfam" id="TIGR00254">
    <property type="entry name" value="GGDEF"/>
    <property type="match status" value="1"/>
</dbReference>
<dbReference type="GO" id="GO:0043709">
    <property type="term" value="P:cell adhesion involved in single-species biofilm formation"/>
    <property type="evidence" value="ECO:0007669"/>
    <property type="project" value="TreeGrafter"/>
</dbReference>
<dbReference type="GO" id="GO:1902201">
    <property type="term" value="P:negative regulation of bacterial-type flagellum-dependent cell motility"/>
    <property type="evidence" value="ECO:0007669"/>
    <property type="project" value="TreeGrafter"/>
</dbReference>
<dbReference type="Gene3D" id="3.30.70.270">
    <property type="match status" value="1"/>
</dbReference>
<keyword evidence="3" id="KW-0175">Coiled coil</keyword>